<evidence type="ECO:0000256" key="7">
    <source>
        <dbReference type="ARBA" id="ARBA00022692"/>
    </source>
</evidence>
<keyword evidence="13 16" id="KW-0717">Septation</keyword>
<dbReference type="HAMAP" id="MF_02080">
    <property type="entry name" value="FtsI_transpept"/>
    <property type="match status" value="1"/>
</dbReference>
<dbReference type="EMBL" id="BAABFL010000081">
    <property type="protein sequence ID" value="GAA4648569.1"/>
    <property type="molecule type" value="Genomic_DNA"/>
</dbReference>
<dbReference type="InterPro" id="IPR050515">
    <property type="entry name" value="Beta-lactam/transpept"/>
</dbReference>
<dbReference type="Proteomes" id="UP001500604">
    <property type="component" value="Unassembled WGS sequence"/>
</dbReference>
<evidence type="ECO:0000256" key="1">
    <source>
        <dbReference type="ARBA" id="ARBA00004370"/>
    </source>
</evidence>
<keyword evidence="8 16" id="KW-0378">Hydrolase</keyword>
<dbReference type="InterPro" id="IPR037532">
    <property type="entry name" value="FtsI_transpept"/>
</dbReference>
<dbReference type="InterPro" id="IPR036138">
    <property type="entry name" value="PBP_dimer_sf"/>
</dbReference>
<evidence type="ECO:0000256" key="15">
    <source>
        <dbReference type="ARBA" id="ARBA00023316"/>
    </source>
</evidence>
<dbReference type="EC" id="3.4.16.4" evidence="16"/>
<keyword evidence="4 16" id="KW-0132">Cell division</keyword>
<keyword evidence="6 16" id="KW-0645">Protease</keyword>
<evidence type="ECO:0000256" key="14">
    <source>
        <dbReference type="ARBA" id="ARBA00023306"/>
    </source>
</evidence>
<dbReference type="PANTHER" id="PTHR30627:SF1">
    <property type="entry name" value="PEPTIDOGLYCAN D,D-TRANSPEPTIDASE FTSI"/>
    <property type="match status" value="1"/>
</dbReference>
<dbReference type="Gene3D" id="3.40.710.10">
    <property type="entry name" value="DD-peptidase/beta-lactamase superfamily"/>
    <property type="match status" value="1"/>
</dbReference>
<evidence type="ECO:0000256" key="8">
    <source>
        <dbReference type="ARBA" id="ARBA00022801"/>
    </source>
</evidence>
<evidence type="ECO:0000256" key="11">
    <source>
        <dbReference type="ARBA" id="ARBA00022989"/>
    </source>
</evidence>
<keyword evidence="5 16" id="KW-0121">Carboxypeptidase</keyword>
<evidence type="ECO:0000256" key="9">
    <source>
        <dbReference type="ARBA" id="ARBA00022960"/>
    </source>
</evidence>
<feature type="active site" description="Acyl-ester intermediate" evidence="16">
    <location>
        <position position="293"/>
    </location>
</feature>
<evidence type="ECO:0000259" key="18">
    <source>
        <dbReference type="Pfam" id="PF03717"/>
    </source>
</evidence>
<sequence>MNRRRKTTPYKGRFRFVEGLIVLLITVTIWRVAELQVVDRPFLQNEGDKRSVRHETIPAHRGIIFDRNGKPIAVSTPVVSIWANPEELITAGADVSALATALDVNAKDLRKKLRANAKREFIYLKRQIEPAEAKKIMALKVPGVYSIDEYRRYYPAGSVAAQLVGLTNIDDQGQEGIELAFDDWLSGEPGKWRVLKDRRGHLVRAAEVVSSASPGKELMLSIDLRLQYLANKELQKAVQSLKARAASLVMLDVKTGEILAMANQPTFNPNNRSRLNPAGVRNRAITDQIEPGSVIKPLTIAAALESGRYSAHTPIDTTPGKMRIGKDTVSDVRNYGKLDVTGVITKSSNIGVSKIALDLGPETILSLFQKVGFGQSTGVAFPGESTGLLPYRMKWRPIETATLAYGYGLTVSPLQLAQAYMVLANGGVFQPVTLLKRDIPPEGTRVMRADVAHEVLTMMETVVAKGGTGTRAKLDGYSVAGKTGTVRKLGKEGYTDSRHIGSFVGIAPADAPRIVMVVVIDSPANGKYYGGLVAAPVFSRVAGESLRVLGVAPDESGVKTLADVQKYSRIKG</sequence>
<keyword evidence="10 16" id="KW-0573">Peptidoglycan synthesis</keyword>
<dbReference type="Gene3D" id="3.90.1310.10">
    <property type="entry name" value="Penicillin-binding protein 2a (Domain 2)"/>
    <property type="match status" value="1"/>
</dbReference>
<protein>
    <recommendedName>
        <fullName evidence="16">Peptidoglycan D,D-transpeptidase FtsI</fullName>
        <ecNumber evidence="16">3.4.16.4</ecNumber>
    </recommendedName>
    <alternativeName>
        <fullName evidence="16">Penicillin-binding protein 3</fullName>
        <shortName evidence="16">PBP-3</shortName>
    </alternativeName>
</protein>
<dbReference type="Pfam" id="PF03717">
    <property type="entry name" value="PBP_dimer"/>
    <property type="match status" value="1"/>
</dbReference>
<feature type="domain" description="Penicillin-binding protein transpeptidase" evidence="17">
    <location>
        <begin position="247"/>
        <end position="541"/>
    </location>
</feature>
<evidence type="ECO:0000313" key="20">
    <source>
        <dbReference type="Proteomes" id="UP001500604"/>
    </source>
</evidence>
<evidence type="ECO:0000256" key="10">
    <source>
        <dbReference type="ARBA" id="ARBA00022984"/>
    </source>
</evidence>
<keyword evidence="12 16" id="KW-0472">Membrane</keyword>
<evidence type="ECO:0000256" key="4">
    <source>
        <dbReference type="ARBA" id="ARBA00022618"/>
    </source>
</evidence>
<dbReference type="InterPro" id="IPR001460">
    <property type="entry name" value="PCN-bd_Tpept"/>
</dbReference>
<keyword evidence="14 16" id="KW-0131">Cell cycle</keyword>
<dbReference type="Pfam" id="PF00905">
    <property type="entry name" value="Transpeptidase"/>
    <property type="match status" value="1"/>
</dbReference>
<dbReference type="RefSeq" id="WP_345194233.1">
    <property type="nucleotide sequence ID" value="NZ_BAABFL010000081.1"/>
</dbReference>
<comment type="subcellular location">
    <subcellularLocation>
        <location evidence="16">Cell inner membrane</location>
        <topology evidence="16">Single-pass membrane protein</topology>
    </subcellularLocation>
    <subcellularLocation>
        <location evidence="1">Membrane</location>
    </subcellularLocation>
</comment>
<feature type="transmembrane region" description="Helical" evidence="16">
    <location>
        <begin position="12"/>
        <end position="33"/>
    </location>
</feature>
<feature type="domain" description="Penicillin-binding protein dimerisation" evidence="18">
    <location>
        <begin position="56"/>
        <end position="204"/>
    </location>
</feature>
<keyword evidence="15 16" id="KW-0961">Cell wall biogenesis/degradation</keyword>
<comment type="caution">
    <text evidence="19">The sequence shown here is derived from an EMBL/GenBank/DDBJ whole genome shotgun (WGS) entry which is preliminary data.</text>
</comment>
<evidence type="ECO:0000256" key="6">
    <source>
        <dbReference type="ARBA" id="ARBA00022670"/>
    </source>
</evidence>
<keyword evidence="11 16" id="KW-1133">Transmembrane helix</keyword>
<name>A0ABP8UZH9_9GAMM</name>
<reference evidence="20" key="1">
    <citation type="journal article" date="2019" name="Int. J. Syst. Evol. Microbiol.">
        <title>The Global Catalogue of Microorganisms (GCM) 10K type strain sequencing project: providing services to taxonomists for standard genome sequencing and annotation.</title>
        <authorList>
            <consortium name="The Broad Institute Genomics Platform"/>
            <consortium name="The Broad Institute Genome Sequencing Center for Infectious Disease"/>
            <person name="Wu L."/>
            <person name="Ma J."/>
        </authorList>
    </citation>
    <scope>NUCLEOTIDE SEQUENCE [LARGE SCALE GENOMIC DNA]</scope>
    <source>
        <strain evidence="20">JCM 17805</strain>
    </source>
</reference>
<evidence type="ECO:0000256" key="12">
    <source>
        <dbReference type="ARBA" id="ARBA00023136"/>
    </source>
</evidence>
<evidence type="ECO:0000256" key="2">
    <source>
        <dbReference type="ARBA" id="ARBA00022475"/>
    </source>
</evidence>
<dbReference type="SUPFAM" id="SSF56601">
    <property type="entry name" value="beta-lactamase/transpeptidase-like"/>
    <property type="match status" value="1"/>
</dbReference>
<comment type="catalytic activity">
    <reaction evidence="16">
        <text>Preferential cleavage: (Ac)2-L-Lys-D-Ala-|-D-Ala. Also transpeptidation of peptidyl-alanyl moieties that are N-acyl substituents of D-alanine.</text>
        <dbReference type="EC" id="3.4.16.4"/>
    </reaction>
</comment>
<dbReference type="InterPro" id="IPR005311">
    <property type="entry name" value="PBP_dimer"/>
</dbReference>
<comment type="function">
    <text evidence="16">Catalyzes cross-linking of the peptidoglycan cell wall at the division septum.</text>
</comment>
<accession>A0ABP8UZH9</accession>
<evidence type="ECO:0000256" key="5">
    <source>
        <dbReference type="ARBA" id="ARBA00022645"/>
    </source>
</evidence>
<dbReference type="InterPro" id="IPR012338">
    <property type="entry name" value="Beta-lactam/transpept-like"/>
</dbReference>
<keyword evidence="3 16" id="KW-0997">Cell inner membrane</keyword>
<proteinExistence type="inferred from homology"/>
<comment type="similarity">
    <text evidence="16">Belongs to the transpeptidase family. FtsI subfamily.</text>
</comment>
<keyword evidence="7 16" id="KW-0812">Transmembrane</keyword>
<evidence type="ECO:0000256" key="16">
    <source>
        <dbReference type="HAMAP-Rule" id="MF_02080"/>
    </source>
</evidence>
<keyword evidence="9 16" id="KW-0133">Cell shape</keyword>
<organism evidence="19 20">
    <name type="scientific">Kistimonas scapharcae</name>
    <dbReference type="NCBI Taxonomy" id="1036133"/>
    <lineage>
        <taxon>Bacteria</taxon>
        <taxon>Pseudomonadati</taxon>
        <taxon>Pseudomonadota</taxon>
        <taxon>Gammaproteobacteria</taxon>
        <taxon>Oceanospirillales</taxon>
        <taxon>Endozoicomonadaceae</taxon>
        <taxon>Kistimonas</taxon>
    </lineage>
</organism>
<dbReference type="PANTHER" id="PTHR30627">
    <property type="entry name" value="PEPTIDOGLYCAN D,D-TRANSPEPTIDASE"/>
    <property type="match status" value="1"/>
</dbReference>
<evidence type="ECO:0000313" key="19">
    <source>
        <dbReference type="EMBL" id="GAA4648569.1"/>
    </source>
</evidence>
<comment type="pathway">
    <text evidence="16">Cell wall biogenesis; peptidoglycan biosynthesis.</text>
</comment>
<evidence type="ECO:0000256" key="3">
    <source>
        <dbReference type="ARBA" id="ARBA00022519"/>
    </source>
</evidence>
<evidence type="ECO:0000259" key="17">
    <source>
        <dbReference type="Pfam" id="PF00905"/>
    </source>
</evidence>
<dbReference type="Gene3D" id="3.30.450.330">
    <property type="match status" value="1"/>
</dbReference>
<keyword evidence="2 16" id="KW-1003">Cell membrane</keyword>
<keyword evidence="20" id="KW-1185">Reference proteome</keyword>
<gene>
    <name evidence="16 19" type="primary">ftsI</name>
    <name evidence="19" type="ORF">GCM10023116_08380</name>
</gene>
<evidence type="ECO:0000256" key="13">
    <source>
        <dbReference type="ARBA" id="ARBA00023210"/>
    </source>
</evidence>
<dbReference type="SUPFAM" id="SSF56519">
    <property type="entry name" value="Penicillin binding protein dimerisation domain"/>
    <property type="match status" value="1"/>
</dbReference>